<dbReference type="OrthoDB" id="9772456at2"/>
<evidence type="ECO:0000256" key="2">
    <source>
        <dbReference type="ARBA" id="ARBA00022842"/>
    </source>
</evidence>
<dbReference type="Proteomes" id="UP000078486">
    <property type="component" value="Unassembled WGS sequence"/>
</dbReference>
<gene>
    <name evidence="4" type="ORF">AW736_01230</name>
</gene>
<evidence type="ECO:0000313" key="5">
    <source>
        <dbReference type="Proteomes" id="UP000078486"/>
    </source>
</evidence>
<dbReference type="PROSITE" id="PS00630">
    <property type="entry name" value="IMP_2"/>
    <property type="match status" value="1"/>
</dbReference>
<keyword evidence="2 3" id="KW-0460">Magnesium</keyword>
<proteinExistence type="predicted"/>
<dbReference type="GO" id="GO:0046854">
    <property type="term" value="P:phosphatidylinositol phosphate biosynthetic process"/>
    <property type="evidence" value="ECO:0007669"/>
    <property type="project" value="InterPro"/>
</dbReference>
<feature type="binding site" evidence="3">
    <location>
        <position position="96"/>
    </location>
    <ligand>
        <name>Mg(2+)</name>
        <dbReference type="ChEBI" id="CHEBI:18420"/>
        <label>1</label>
        <note>catalytic</note>
    </ligand>
</feature>
<dbReference type="STRING" id="1184151.AW736_01230"/>
<dbReference type="Gene3D" id="3.40.190.80">
    <property type="match status" value="1"/>
</dbReference>
<comment type="cofactor">
    <cofactor evidence="3">
        <name>Mg(2+)</name>
        <dbReference type="ChEBI" id="CHEBI:18420"/>
    </cofactor>
</comment>
<dbReference type="PANTHER" id="PTHR20854">
    <property type="entry name" value="INOSITOL MONOPHOSPHATASE"/>
    <property type="match status" value="1"/>
</dbReference>
<dbReference type="Gene3D" id="3.30.540.10">
    <property type="entry name" value="Fructose-1,6-Bisphosphatase, subunit A, domain 1"/>
    <property type="match status" value="1"/>
</dbReference>
<dbReference type="GO" id="GO:0046872">
    <property type="term" value="F:metal ion binding"/>
    <property type="evidence" value="ECO:0007669"/>
    <property type="project" value="UniProtKB-KW"/>
</dbReference>
<feature type="binding site" evidence="3">
    <location>
        <position position="73"/>
    </location>
    <ligand>
        <name>Mg(2+)</name>
        <dbReference type="ChEBI" id="CHEBI:18420"/>
        <label>1</label>
        <note>catalytic</note>
    </ligand>
</feature>
<feature type="binding site" evidence="3">
    <location>
        <position position="93"/>
    </location>
    <ligand>
        <name>Mg(2+)</name>
        <dbReference type="ChEBI" id="CHEBI:18420"/>
        <label>2</label>
    </ligand>
</feature>
<reference evidence="4 5" key="1">
    <citation type="submission" date="2016-01" db="EMBL/GenBank/DDBJ databases">
        <title>High potential of lignocellulose degradation of a new Verrucomicrobia species.</title>
        <authorList>
            <person name="Wang Y."/>
            <person name="Shi Y."/>
            <person name="Qiu Z."/>
            <person name="Liu S."/>
            <person name="Yang H."/>
        </authorList>
    </citation>
    <scope>NUCLEOTIDE SEQUENCE [LARGE SCALE GENOMIC DNA]</scope>
    <source>
        <strain evidence="4 5">TSB47</strain>
    </source>
</reference>
<dbReference type="GO" id="GO:0006020">
    <property type="term" value="P:inositol metabolic process"/>
    <property type="evidence" value="ECO:0007669"/>
    <property type="project" value="TreeGrafter"/>
</dbReference>
<dbReference type="SUPFAM" id="SSF56655">
    <property type="entry name" value="Carbohydrate phosphatase"/>
    <property type="match status" value="1"/>
</dbReference>
<evidence type="ECO:0000256" key="1">
    <source>
        <dbReference type="ARBA" id="ARBA00022723"/>
    </source>
</evidence>
<keyword evidence="1 3" id="KW-0479">Metal-binding</keyword>
<dbReference type="RefSeq" id="WP_068769733.1">
    <property type="nucleotide sequence ID" value="NZ_CP109796.1"/>
</dbReference>
<dbReference type="GO" id="GO:0007165">
    <property type="term" value="P:signal transduction"/>
    <property type="evidence" value="ECO:0007669"/>
    <property type="project" value="TreeGrafter"/>
</dbReference>
<organism evidence="4 5">
    <name type="scientific">Termitidicoccus mucosus</name>
    <dbReference type="NCBI Taxonomy" id="1184151"/>
    <lineage>
        <taxon>Bacteria</taxon>
        <taxon>Pseudomonadati</taxon>
        <taxon>Verrucomicrobiota</taxon>
        <taxon>Opitutia</taxon>
        <taxon>Opitutales</taxon>
        <taxon>Opitutaceae</taxon>
        <taxon>Termitidicoccus</taxon>
    </lineage>
</organism>
<dbReference type="AlphaFoldDB" id="A0A178IPJ2"/>
<keyword evidence="5" id="KW-1185">Reference proteome</keyword>
<dbReference type="InterPro" id="IPR020550">
    <property type="entry name" value="Inositol_monophosphatase_CS"/>
</dbReference>
<dbReference type="Pfam" id="PF00459">
    <property type="entry name" value="Inositol_P"/>
    <property type="match status" value="1"/>
</dbReference>
<dbReference type="InterPro" id="IPR000760">
    <property type="entry name" value="Inositol_monophosphatase-like"/>
</dbReference>
<dbReference type="EMBL" id="LRRQ01000013">
    <property type="protein sequence ID" value="OAM91824.1"/>
    <property type="molecule type" value="Genomic_DNA"/>
</dbReference>
<protein>
    <submittedName>
        <fullName evidence="4">Inositol monophosphatase</fullName>
    </submittedName>
</protein>
<sequence length="272" mass="28834">MTAFPDNSDIAARIRAGIDAVGAQTDLFHREFGRAQSNWKSDGTRVTPVDIAISENITKALRAQFPDDEFFSEELAGDPAPIPLRARFAWVLDPIDGTNNYALGVANCAISLALLENGAPAYGIVYDMSRSVMIHGGPGRGLFDGNAAAGVSPDAPTPQSLVGFHSPYDKAHGAEARAIVENFKIRALGSSTLHLAYTAIGLLAGTVDHNVKIWDIAAAVALCLAGGGSVQFLNGEQFPMRRFDLRMPRIRYIAGNAAVCARLREVLAGAAG</sequence>
<accession>A0A178IPJ2</accession>
<feature type="binding site" evidence="3">
    <location>
        <position position="95"/>
    </location>
    <ligand>
        <name>Mg(2+)</name>
        <dbReference type="ChEBI" id="CHEBI:18420"/>
        <label>1</label>
        <note>catalytic</note>
    </ligand>
</feature>
<evidence type="ECO:0000256" key="3">
    <source>
        <dbReference type="PIRSR" id="PIRSR600760-2"/>
    </source>
</evidence>
<evidence type="ECO:0000313" key="4">
    <source>
        <dbReference type="EMBL" id="OAM91824.1"/>
    </source>
</evidence>
<dbReference type="PANTHER" id="PTHR20854:SF4">
    <property type="entry name" value="INOSITOL-1-MONOPHOSPHATASE-RELATED"/>
    <property type="match status" value="1"/>
</dbReference>
<comment type="caution">
    <text evidence="4">The sequence shown here is derived from an EMBL/GenBank/DDBJ whole genome shotgun (WGS) entry which is preliminary data.</text>
</comment>
<dbReference type="GO" id="GO:0008934">
    <property type="term" value="F:inositol monophosphate 1-phosphatase activity"/>
    <property type="evidence" value="ECO:0007669"/>
    <property type="project" value="TreeGrafter"/>
</dbReference>
<dbReference type="PRINTS" id="PR00377">
    <property type="entry name" value="IMPHPHTASES"/>
</dbReference>
<feature type="binding site" evidence="3">
    <location>
        <position position="215"/>
    </location>
    <ligand>
        <name>Mg(2+)</name>
        <dbReference type="ChEBI" id="CHEBI:18420"/>
        <label>1</label>
        <note>catalytic</note>
    </ligand>
</feature>
<name>A0A178IPJ2_9BACT</name>